<dbReference type="EMBL" id="PDLM01000004">
    <property type="protein sequence ID" value="RDW80157.1"/>
    <property type="molecule type" value="Genomic_DNA"/>
</dbReference>
<dbReference type="OrthoDB" id="1658288at2759"/>
<reference evidence="7 8" key="1">
    <citation type="journal article" date="2018" name="IMA Fungus">
        <title>IMA Genome-F 9: Draft genome sequence of Annulohypoxylon stygium, Aspergillus mulundensis, Berkeleyomyces basicola (syn. Thielaviopsis basicola), Ceratocystis smalleyi, two Cercospora beticola strains, Coleophoma cylindrospora, Fusarium fracticaudum, Phialophora cf. hyalina, and Morchella septimelata.</title>
        <authorList>
            <person name="Wingfield B.D."/>
            <person name="Bills G.F."/>
            <person name="Dong Y."/>
            <person name="Huang W."/>
            <person name="Nel W.J."/>
            <person name="Swalarsk-Parry B.S."/>
            <person name="Vaghefi N."/>
            <person name="Wilken P.M."/>
            <person name="An Z."/>
            <person name="de Beer Z.W."/>
            <person name="De Vos L."/>
            <person name="Chen L."/>
            <person name="Duong T.A."/>
            <person name="Gao Y."/>
            <person name="Hammerbacher A."/>
            <person name="Kikkert J.R."/>
            <person name="Li Y."/>
            <person name="Li H."/>
            <person name="Li K."/>
            <person name="Li Q."/>
            <person name="Liu X."/>
            <person name="Ma X."/>
            <person name="Naidoo K."/>
            <person name="Pethybridge S.J."/>
            <person name="Sun J."/>
            <person name="Steenkamp E.T."/>
            <person name="van der Nest M.A."/>
            <person name="van Wyk S."/>
            <person name="Wingfield M.J."/>
            <person name="Xiong C."/>
            <person name="Yue Q."/>
            <person name="Zhang X."/>
        </authorList>
    </citation>
    <scope>NUCLEOTIDE SEQUENCE [LARGE SCALE GENOMIC DNA]</scope>
    <source>
        <strain evidence="7 8">BP6252</strain>
    </source>
</reference>
<evidence type="ECO:0000313" key="8">
    <source>
        <dbReference type="Proteomes" id="UP000256645"/>
    </source>
</evidence>
<dbReference type="GO" id="GO:0016042">
    <property type="term" value="P:lipid catabolic process"/>
    <property type="evidence" value="ECO:0007669"/>
    <property type="project" value="UniProtKB-KW"/>
</dbReference>
<evidence type="ECO:0000313" key="7">
    <source>
        <dbReference type="EMBL" id="RDW80157.1"/>
    </source>
</evidence>
<protein>
    <recommendedName>
        <fullName evidence="6">PNPLA domain-containing protein</fullName>
    </recommendedName>
</protein>
<dbReference type="Pfam" id="PF01734">
    <property type="entry name" value="Patatin"/>
    <property type="match status" value="1"/>
</dbReference>
<evidence type="ECO:0000256" key="4">
    <source>
        <dbReference type="PROSITE-ProRule" id="PRU01161"/>
    </source>
</evidence>
<name>A0A3D8S1I1_9HELO</name>
<evidence type="ECO:0000256" key="1">
    <source>
        <dbReference type="ARBA" id="ARBA00022801"/>
    </source>
</evidence>
<dbReference type="PANTHER" id="PTHR24185">
    <property type="entry name" value="CALCIUM-INDEPENDENT PHOSPHOLIPASE A2-GAMMA"/>
    <property type="match status" value="1"/>
</dbReference>
<sequence length="155" mass="16897">MQQEISTKHSAEPDPLDITGLCLLSLNGGGVRGLSTLFILKGIMDRLSHERKILHQQQQMTAGFEALKQCDVFDHIGGTSTGGLIAIMLGRLEMDVDQWPILAQDTPPRIPPANFGHLLYQKYNPPLGITGVGTPSFPDNLSPERPTQGSLEPFP</sequence>
<evidence type="ECO:0000256" key="5">
    <source>
        <dbReference type="SAM" id="MobiDB-lite"/>
    </source>
</evidence>
<dbReference type="GO" id="GO:0046486">
    <property type="term" value="P:glycerolipid metabolic process"/>
    <property type="evidence" value="ECO:0007669"/>
    <property type="project" value="UniProtKB-ARBA"/>
</dbReference>
<evidence type="ECO:0000256" key="3">
    <source>
        <dbReference type="ARBA" id="ARBA00023098"/>
    </source>
</evidence>
<dbReference type="InterPro" id="IPR002641">
    <property type="entry name" value="PNPLA_dom"/>
</dbReference>
<dbReference type="Gene3D" id="3.40.1090.10">
    <property type="entry name" value="Cytosolic phospholipase A2 catalytic domain"/>
    <property type="match status" value="1"/>
</dbReference>
<gene>
    <name evidence="7" type="ORF">BP6252_04795</name>
</gene>
<comment type="caution">
    <text evidence="7">The sequence shown here is derived from an EMBL/GenBank/DDBJ whole genome shotgun (WGS) entry which is preliminary data.</text>
</comment>
<dbReference type="GO" id="GO:0047499">
    <property type="term" value="F:calcium-independent phospholipase A2 activity"/>
    <property type="evidence" value="ECO:0007669"/>
    <property type="project" value="TreeGrafter"/>
</dbReference>
<proteinExistence type="predicted"/>
<evidence type="ECO:0000256" key="2">
    <source>
        <dbReference type="ARBA" id="ARBA00022963"/>
    </source>
</evidence>
<feature type="short sequence motif" description="GXSXG" evidence="4">
    <location>
        <begin position="78"/>
        <end position="82"/>
    </location>
</feature>
<dbReference type="PROSITE" id="PS51635">
    <property type="entry name" value="PNPLA"/>
    <property type="match status" value="1"/>
</dbReference>
<feature type="compositionally biased region" description="Polar residues" evidence="5">
    <location>
        <begin position="145"/>
        <end position="155"/>
    </location>
</feature>
<comment type="caution">
    <text evidence="4">Lacks conserved residue(s) required for the propagation of feature annotation.</text>
</comment>
<keyword evidence="1" id="KW-0378">Hydrolase</keyword>
<feature type="region of interest" description="Disordered" evidence="5">
    <location>
        <begin position="131"/>
        <end position="155"/>
    </location>
</feature>
<feature type="short sequence motif" description="GXGXXG" evidence="4">
    <location>
        <begin position="28"/>
        <end position="33"/>
    </location>
</feature>
<dbReference type="SUPFAM" id="SSF52151">
    <property type="entry name" value="FabD/lysophospholipase-like"/>
    <property type="match status" value="1"/>
</dbReference>
<dbReference type="PANTHER" id="PTHR24185:SF1">
    <property type="entry name" value="CALCIUM-INDEPENDENT PHOSPHOLIPASE A2-GAMMA"/>
    <property type="match status" value="1"/>
</dbReference>
<keyword evidence="3" id="KW-0443">Lipid metabolism</keyword>
<keyword evidence="8" id="KW-1185">Reference proteome</keyword>
<dbReference type="STRING" id="1849047.A0A3D8S1I1"/>
<dbReference type="InterPro" id="IPR016035">
    <property type="entry name" value="Acyl_Trfase/lysoPLipase"/>
</dbReference>
<keyword evidence="2" id="KW-0442">Lipid degradation</keyword>
<dbReference type="AlphaFoldDB" id="A0A3D8S1I1"/>
<organism evidence="7 8">
    <name type="scientific">Coleophoma cylindrospora</name>
    <dbReference type="NCBI Taxonomy" id="1849047"/>
    <lineage>
        <taxon>Eukaryota</taxon>
        <taxon>Fungi</taxon>
        <taxon>Dikarya</taxon>
        <taxon>Ascomycota</taxon>
        <taxon>Pezizomycotina</taxon>
        <taxon>Leotiomycetes</taxon>
        <taxon>Helotiales</taxon>
        <taxon>Dermateaceae</taxon>
        <taxon>Coleophoma</taxon>
    </lineage>
</organism>
<feature type="domain" description="PNPLA" evidence="6">
    <location>
        <begin position="24"/>
        <end position="155"/>
    </location>
</feature>
<dbReference type="Proteomes" id="UP000256645">
    <property type="component" value="Unassembled WGS sequence"/>
</dbReference>
<accession>A0A3D8S1I1</accession>
<dbReference type="GO" id="GO:0019369">
    <property type="term" value="P:arachidonate metabolic process"/>
    <property type="evidence" value="ECO:0007669"/>
    <property type="project" value="TreeGrafter"/>
</dbReference>
<evidence type="ECO:0000259" key="6">
    <source>
        <dbReference type="PROSITE" id="PS51635"/>
    </source>
</evidence>
<dbReference type="GO" id="GO:0016020">
    <property type="term" value="C:membrane"/>
    <property type="evidence" value="ECO:0007669"/>
    <property type="project" value="TreeGrafter"/>
</dbReference>